<feature type="transmembrane region" description="Helical" evidence="17">
    <location>
        <begin position="717"/>
        <end position="740"/>
    </location>
</feature>
<evidence type="ECO:0000313" key="21">
    <source>
        <dbReference type="EnsemblMetazoa" id="XP_003250860"/>
    </source>
</evidence>
<reference evidence="23" key="2">
    <citation type="submission" date="2025-04" db="UniProtKB">
        <authorList>
            <consortium name="RefSeq"/>
        </authorList>
    </citation>
    <scope>IDENTIFICATION</scope>
    <source>
        <strain evidence="23">DH4</strain>
        <tissue evidence="23">Whole body</tissue>
    </source>
</reference>
<feature type="disulfide bond" evidence="14">
    <location>
        <begin position="608"/>
        <end position="623"/>
    </location>
</feature>
<keyword evidence="22" id="KW-1185">Reference proteome</keyword>
<organism evidence="22 23">
    <name type="scientific">Apis mellifera</name>
    <name type="common">Honeybee</name>
    <dbReference type="NCBI Taxonomy" id="7460"/>
    <lineage>
        <taxon>Eukaryota</taxon>
        <taxon>Metazoa</taxon>
        <taxon>Ecdysozoa</taxon>
        <taxon>Arthropoda</taxon>
        <taxon>Hexapoda</taxon>
        <taxon>Insecta</taxon>
        <taxon>Pterygota</taxon>
        <taxon>Neoptera</taxon>
        <taxon>Endopterygota</taxon>
        <taxon>Hymenoptera</taxon>
        <taxon>Apocrita</taxon>
        <taxon>Aculeata</taxon>
        <taxon>Apoidea</taxon>
        <taxon>Anthophila</taxon>
        <taxon>Apidae</taxon>
        <taxon>Apis</taxon>
    </lineage>
</organism>
<keyword evidence="16" id="KW-0175">Coiled coil</keyword>
<sequence length="787" mass="89218">MRNLLESLLFLIFLCREWREIENVKTKILRLCISQNTCENCLQASSSCAWCSDWFYSNSTIGRPRCNVPERLKEFGCSPEKIHTTPLESMTLLEDSDFQDMEADHTPIQLRPQRVNIRIPPYSKMTIPIRYRLAKNYPLDLYYLMDLTWSMKDDKETLVSLGGDMSRRIGKFTNKYRLGFGSYADKPVMPYILPGHEKNPCVSEHAVCSSIYSYWHHLRLTDDIQRFITKVNNSLVTGNADNLEGALDGIVQTIVCTEQVGWEHQARKIILVVTDGHLHFAGDGKLGGIVKRQDFKCHLDERQQYFLASEFDYASLAELSRLLQEHKINLIFAVTRDLLDEYEETVKLLREKARVAILTSDSSNILDIIESSYHQITSKVILKDNSSSPLKMKYFSNCGKGNVSGWNIAECDGIEDGKVYDFQVVLSFDECPKDENLWKQTVIIEDALASEASKIIIDIELFCGCNYCKNIENSYCQHGTNECGLCECDIGWSGEICDCDETSSVNNIQQCVERNSTKMCHERGECVCGKCFCDDGYKGKFCECSVCDKIDGIECSNKGTCQCGICQCIDGWKGNACQCPSTDDLCIAPGSQEVCSGNGYCDCGECRCNATTTDGFKYRGTYCESSISSGGSGLCVLYDACVNATVENPDKADEFCRANNTIYNIERVKSVDKGNEHYCIVKSMKEKTTCSISYIYEFKKNNVVILKIENKLCNTSYTAVIGSVITIATLCFGFILLLIWKCWISIKDKKEYEKFKIEQEKYTKLYQNPLFKPATSYYQVPSRLKEN</sequence>
<dbReference type="PRINTS" id="PR01186">
    <property type="entry name" value="INTEGRINB"/>
</dbReference>
<feature type="coiled-coil region" evidence="16">
    <location>
        <begin position="332"/>
        <end position="359"/>
    </location>
</feature>
<dbReference type="KEGG" id="ame:100576742"/>
<dbReference type="Gene3D" id="3.40.50.410">
    <property type="entry name" value="von Willebrand factor, type A domain"/>
    <property type="match status" value="1"/>
</dbReference>
<keyword evidence="9 17" id="KW-1133">Transmembrane helix</keyword>
<dbReference type="GO" id="GO:0098609">
    <property type="term" value="P:cell-cell adhesion"/>
    <property type="evidence" value="ECO:0007669"/>
    <property type="project" value="TreeGrafter"/>
</dbReference>
<evidence type="ECO:0000256" key="14">
    <source>
        <dbReference type="PIRSR" id="PIRSR002512-1"/>
    </source>
</evidence>
<dbReference type="GO" id="GO:0009986">
    <property type="term" value="C:cell surface"/>
    <property type="evidence" value="ECO:0007669"/>
    <property type="project" value="TreeGrafter"/>
</dbReference>
<evidence type="ECO:0000313" key="23">
    <source>
        <dbReference type="RefSeq" id="XP_003250860.1"/>
    </source>
</evidence>
<evidence type="ECO:0000256" key="8">
    <source>
        <dbReference type="ARBA" id="ARBA00022889"/>
    </source>
</evidence>
<feature type="disulfide bond" evidence="14">
    <location>
        <begin position="563"/>
        <end position="595"/>
    </location>
</feature>
<dbReference type="Gene3D" id="3.30.1680.10">
    <property type="entry name" value="ligand-binding face of the semaphorins, domain 2"/>
    <property type="match status" value="1"/>
</dbReference>
<feature type="disulfide bond" evidence="14">
    <location>
        <begin position="201"/>
        <end position="208"/>
    </location>
</feature>
<feature type="disulfide bond" evidence="14">
    <location>
        <begin position="488"/>
        <end position="497"/>
    </location>
</feature>
<evidence type="ECO:0000256" key="5">
    <source>
        <dbReference type="ARBA" id="ARBA00022692"/>
    </source>
</evidence>
<dbReference type="FunFam" id="3.40.50.410:FF:000002">
    <property type="entry name" value="Integrin beta"/>
    <property type="match status" value="1"/>
</dbReference>
<name>A0A7M7GAT0_APIME</name>
<dbReference type="OMA" id="KQGMGAC"/>
<evidence type="ECO:0000256" key="4">
    <source>
        <dbReference type="ARBA" id="ARBA00022536"/>
    </source>
</evidence>
<dbReference type="InterPro" id="IPR014836">
    <property type="entry name" value="Integrin_bsu_cyt_dom"/>
</dbReference>
<dbReference type="Pfam" id="PF00362">
    <property type="entry name" value="Integrin_beta"/>
    <property type="match status" value="1"/>
</dbReference>
<feature type="disulfide bond" evidence="14">
    <location>
        <begin position="601"/>
        <end position="606"/>
    </location>
</feature>
<dbReference type="Proteomes" id="UP000005203">
    <property type="component" value="Linkage group LG11"/>
</dbReference>
<keyword evidence="7" id="KW-0677">Repeat</keyword>
<feature type="domain" description="Integrin beta subunit cytoplasmic" evidence="20">
    <location>
        <begin position="741"/>
        <end position="787"/>
    </location>
</feature>
<evidence type="ECO:0000256" key="3">
    <source>
        <dbReference type="ARBA" id="ARBA00022475"/>
    </source>
</evidence>
<keyword evidence="4" id="KW-0245">EGF-like domain</keyword>
<dbReference type="InterPro" id="IPR057073">
    <property type="entry name" value="EGF_integrin_2"/>
</dbReference>
<feature type="disulfide bond" evidence="14">
    <location>
        <begin position="603"/>
        <end position="656"/>
    </location>
</feature>
<dbReference type="SUPFAM" id="SSF53300">
    <property type="entry name" value="vWA-like"/>
    <property type="match status" value="1"/>
</dbReference>
<dbReference type="PROSITE" id="PS00243">
    <property type="entry name" value="I_EGF_1"/>
    <property type="match status" value="2"/>
</dbReference>
<keyword evidence="11 17" id="KW-0472">Membrane</keyword>
<keyword evidence="6 18" id="KW-0732">Signal</keyword>
<dbReference type="PIRSF" id="PIRSF002512">
    <property type="entry name" value="Integrin_B"/>
    <property type="match status" value="1"/>
</dbReference>
<dbReference type="Gene3D" id="2.60.40.1510">
    <property type="entry name" value="ntegrin, alpha v. Chain A, domain 3"/>
    <property type="match status" value="1"/>
</dbReference>
<evidence type="ECO:0000256" key="16">
    <source>
        <dbReference type="SAM" id="Coils"/>
    </source>
</evidence>
<dbReference type="SUPFAM" id="SSF103575">
    <property type="entry name" value="Plexin repeat"/>
    <property type="match status" value="1"/>
</dbReference>
<dbReference type="GeneID" id="100576742"/>
<feature type="disulfide bond" evidence="14">
    <location>
        <begin position="533"/>
        <end position="542"/>
    </location>
</feature>
<feature type="disulfide bond" evidence="14">
    <location>
        <begin position="579"/>
        <end position="586"/>
    </location>
</feature>
<feature type="disulfide bond" evidence="14">
    <location>
        <begin position="41"/>
        <end position="77"/>
    </location>
</feature>
<dbReference type="GO" id="GO:0005925">
    <property type="term" value="C:focal adhesion"/>
    <property type="evidence" value="ECO:0007669"/>
    <property type="project" value="TreeGrafter"/>
</dbReference>
<evidence type="ECO:0000256" key="2">
    <source>
        <dbReference type="ARBA" id="ARBA00007449"/>
    </source>
</evidence>
<dbReference type="SMART" id="SM00187">
    <property type="entry name" value="INB"/>
    <property type="match status" value="1"/>
</dbReference>
<evidence type="ECO:0000256" key="10">
    <source>
        <dbReference type="ARBA" id="ARBA00023037"/>
    </source>
</evidence>
<dbReference type="PANTHER" id="PTHR10082:SF59">
    <property type="entry name" value="INTEGRIN BETA-NU"/>
    <property type="match status" value="1"/>
</dbReference>
<dbReference type="GO" id="GO:0007160">
    <property type="term" value="P:cell-matrix adhesion"/>
    <property type="evidence" value="ECO:0007669"/>
    <property type="project" value="TreeGrafter"/>
</dbReference>
<evidence type="ECO:0000256" key="6">
    <source>
        <dbReference type="ARBA" id="ARBA00022729"/>
    </source>
</evidence>
<accession>A0A7M7GAT0</accession>
<feature type="disulfide bond" evidence="14">
    <location>
        <begin position="526"/>
        <end position="531"/>
    </location>
</feature>
<comment type="similarity">
    <text evidence="2 15">Belongs to the integrin beta chain family.</text>
</comment>
<dbReference type="RefSeq" id="XP_003250860.1">
    <property type="nucleotide sequence ID" value="XM_003250812.4"/>
</dbReference>
<evidence type="ECO:0000256" key="12">
    <source>
        <dbReference type="ARBA" id="ARBA00023157"/>
    </source>
</evidence>
<dbReference type="Gene3D" id="2.10.25.10">
    <property type="entry name" value="Laminin"/>
    <property type="match status" value="3"/>
</dbReference>
<dbReference type="InterPro" id="IPR002369">
    <property type="entry name" value="Integrin_bsu_VWA"/>
</dbReference>
<keyword evidence="3" id="KW-1003">Cell membrane</keyword>
<protein>
    <recommendedName>
        <fullName evidence="15">Integrin beta</fullName>
    </recommendedName>
</protein>
<feature type="disulfide bond" evidence="14">
    <location>
        <begin position="256"/>
        <end position="297"/>
    </location>
</feature>
<dbReference type="EnsemblMetazoa" id="XM_003250812">
    <property type="protein sequence ID" value="XP_003250860"/>
    <property type="gene ID" value="LOC100576742"/>
</dbReference>
<dbReference type="GO" id="GO:0007229">
    <property type="term" value="P:integrin-mediated signaling pathway"/>
    <property type="evidence" value="ECO:0007669"/>
    <property type="project" value="UniProtKB-KW"/>
</dbReference>
<feature type="disulfide bond" evidence="14">
    <location>
        <begin position="528"/>
        <end position="555"/>
    </location>
</feature>
<dbReference type="PANTHER" id="PTHR10082">
    <property type="entry name" value="INTEGRIN BETA SUBUNIT"/>
    <property type="match status" value="1"/>
</dbReference>
<keyword evidence="13" id="KW-0325">Glycoprotein</keyword>
<feature type="domain" description="Integrin beta subunit VWA" evidence="19">
    <location>
        <begin position="37"/>
        <end position="465"/>
    </location>
</feature>
<evidence type="ECO:0000259" key="20">
    <source>
        <dbReference type="SMART" id="SM01241"/>
    </source>
</evidence>
<feature type="chain" id="PRO_5044659315" description="Integrin beta" evidence="18">
    <location>
        <begin position="20"/>
        <end position="787"/>
    </location>
</feature>
<dbReference type="InterPro" id="IPR057243">
    <property type="entry name" value="Integrin_I-EGF_CS"/>
</dbReference>
<dbReference type="Pfam" id="PF17205">
    <property type="entry name" value="PSI_integrin"/>
    <property type="match status" value="1"/>
</dbReference>
<dbReference type="InterPro" id="IPR015812">
    <property type="entry name" value="Integrin_bsu"/>
</dbReference>
<feature type="disulfide bond" evidence="14">
    <location>
        <begin position="568"/>
        <end position="577"/>
    </location>
</feature>
<dbReference type="Gene3D" id="1.20.5.100">
    <property type="entry name" value="Cytochrome c1, transmembrane anchor, C-terminal"/>
    <property type="match status" value="1"/>
</dbReference>
<feature type="disulfide bond" evidence="14">
    <location>
        <begin position="544"/>
        <end position="547"/>
    </location>
</feature>
<dbReference type="GO" id="GO:0008305">
    <property type="term" value="C:integrin complex"/>
    <property type="evidence" value="ECO:0007669"/>
    <property type="project" value="TreeGrafter"/>
</dbReference>
<feature type="disulfide bond" evidence="14">
    <location>
        <begin position="483"/>
        <end position="520"/>
    </location>
</feature>
<gene>
    <name evidence="23" type="primary">LOC100576742</name>
    <name evidence="21" type="synonym">100576742</name>
</gene>
<evidence type="ECO:0000256" key="17">
    <source>
        <dbReference type="SAM" id="Phobius"/>
    </source>
</evidence>
<dbReference type="GO" id="GO:0016477">
    <property type="term" value="P:cell migration"/>
    <property type="evidence" value="ECO:0007669"/>
    <property type="project" value="TreeGrafter"/>
</dbReference>
<keyword evidence="8 15" id="KW-0130">Cell adhesion</keyword>
<feature type="disulfide bond" evidence="14">
    <location>
        <begin position="476"/>
        <end position="486"/>
    </location>
</feature>
<dbReference type="InterPro" id="IPR033760">
    <property type="entry name" value="Integrin_beta_N"/>
</dbReference>
<accession>A0A8B6XV64</accession>
<evidence type="ECO:0000256" key="9">
    <source>
        <dbReference type="ARBA" id="ARBA00022989"/>
    </source>
</evidence>
<feature type="disulfide bond" evidence="14">
    <location>
        <begin position="38"/>
        <end position="48"/>
    </location>
</feature>
<dbReference type="OrthoDB" id="410592at2759"/>
<feature type="signal peptide" evidence="18">
    <location>
        <begin position="1"/>
        <end position="19"/>
    </location>
</feature>
<feature type="disulfide bond" evidence="14">
    <location>
        <begin position="51"/>
        <end position="66"/>
    </location>
</feature>
<evidence type="ECO:0000256" key="15">
    <source>
        <dbReference type="RuleBase" id="RU000633"/>
    </source>
</evidence>
<evidence type="ECO:0000256" key="11">
    <source>
        <dbReference type="ARBA" id="ARBA00023136"/>
    </source>
</evidence>
<dbReference type="AlphaFoldDB" id="A0A7M7GAT0"/>
<evidence type="ECO:0000256" key="18">
    <source>
        <dbReference type="SAM" id="SignalP"/>
    </source>
</evidence>
<evidence type="ECO:0000259" key="19">
    <source>
        <dbReference type="SMART" id="SM00187"/>
    </source>
</evidence>
<evidence type="ECO:0000256" key="13">
    <source>
        <dbReference type="ARBA" id="ARBA00023180"/>
    </source>
</evidence>
<feature type="disulfide bond" evidence="14">
    <location>
        <begin position="561"/>
        <end position="566"/>
    </location>
</feature>
<proteinExistence type="inferred from homology"/>
<keyword evidence="12 14" id="KW-1015">Disulfide bond</keyword>
<keyword evidence="10 15" id="KW-0401">Integrin</keyword>
<reference evidence="21" key="1">
    <citation type="submission" date="2021-01" db="UniProtKB">
        <authorList>
            <consortium name="EnsemblMetazoa"/>
        </authorList>
    </citation>
    <scope>IDENTIFICATION</scope>
    <source>
        <strain evidence="21">DH4</strain>
    </source>
</reference>
<dbReference type="Pfam" id="PF23105">
    <property type="entry name" value="EGF_integrin"/>
    <property type="match status" value="2"/>
</dbReference>
<dbReference type="InterPro" id="IPR036465">
    <property type="entry name" value="vWFA_dom_sf"/>
</dbReference>
<evidence type="ECO:0000256" key="7">
    <source>
        <dbReference type="ARBA" id="ARBA00022737"/>
    </source>
</evidence>
<evidence type="ECO:0000313" key="22">
    <source>
        <dbReference type="Proteomes" id="UP000005203"/>
    </source>
</evidence>
<dbReference type="SMART" id="SM01241">
    <property type="entry name" value="Integrin_b_cyt"/>
    <property type="match status" value="1"/>
</dbReference>
<dbReference type="Pfam" id="PF08725">
    <property type="entry name" value="Integrin_b_cyt"/>
    <property type="match status" value="1"/>
</dbReference>
<feature type="disulfide bond" evidence="14">
    <location>
        <begin position="641"/>
        <end position="713"/>
    </location>
</feature>
<accession>A0A8U0WTW0</accession>
<feature type="disulfide bond" evidence="14">
    <location>
        <begin position="398"/>
        <end position="411"/>
    </location>
</feature>
<keyword evidence="5 15" id="KW-0812">Transmembrane</keyword>
<comment type="subcellular location">
    <subcellularLocation>
        <location evidence="1 15">Cell membrane</location>
        <topology evidence="1 15">Single-pass type I membrane protein</topology>
    </subcellularLocation>
</comment>
<dbReference type="GO" id="GO:0005178">
    <property type="term" value="F:integrin binding"/>
    <property type="evidence" value="ECO:0007669"/>
    <property type="project" value="TreeGrafter"/>
</dbReference>
<evidence type="ECO:0000256" key="1">
    <source>
        <dbReference type="ARBA" id="ARBA00004251"/>
    </source>
</evidence>
<dbReference type="GO" id="GO:0033627">
    <property type="term" value="P:cell adhesion mediated by integrin"/>
    <property type="evidence" value="ECO:0007669"/>
    <property type="project" value="TreeGrafter"/>
</dbReference>